<dbReference type="GO" id="GO:0005886">
    <property type="term" value="C:plasma membrane"/>
    <property type="evidence" value="ECO:0007669"/>
    <property type="project" value="EnsemblMetazoa"/>
</dbReference>
<gene>
    <name evidence="8" type="primary">Dgri\GH13816</name>
    <name evidence="8" type="ORF">Dgri_GH13816</name>
</gene>
<dbReference type="Proteomes" id="UP000001070">
    <property type="component" value="Unassembled WGS sequence"/>
</dbReference>
<dbReference type="GO" id="GO:0005506">
    <property type="term" value="F:iron ion binding"/>
    <property type="evidence" value="ECO:0007669"/>
    <property type="project" value="EnsemblMetazoa"/>
</dbReference>
<dbReference type="OrthoDB" id="436496at2759"/>
<dbReference type="SMR" id="B4JT49"/>
<dbReference type="EMBL" id="CH916373">
    <property type="protein sequence ID" value="EDV94939.1"/>
    <property type="molecule type" value="Genomic_DNA"/>
</dbReference>
<evidence type="ECO:0000256" key="2">
    <source>
        <dbReference type="ARBA" id="ARBA00022617"/>
    </source>
</evidence>
<keyword evidence="1 6" id="KW-0813">Transport</keyword>
<keyword evidence="2 6" id="KW-0349">Heme</keyword>
<proteinExistence type="inferred from homology"/>
<dbReference type="FunCoup" id="B4JT49">
    <property type="interactions" value="85"/>
</dbReference>
<keyword evidence="3 6" id="KW-0561">Oxygen transport</keyword>
<evidence type="ECO:0000313" key="9">
    <source>
        <dbReference type="Proteomes" id="UP000001070"/>
    </source>
</evidence>
<evidence type="ECO:0000256" key="4">
    <source>
        <dbReference type="ARBA" id="ARBA00022723"/>
    </source>
</evidence>
<sequence length="153" mass="17437">MNNDEVQMIKKTWEIPVATPTDSGAAILTAFFNRHPSSLEKFPFRDVPLAELPTNSRFRAHASRIIRVFDDSIRVLGQDDAEEKLEEIWTKVAVNHIPRQISKESYNNLKEVVLEVLTAACNLNESQVQSWTKLVNHVYDILFKSINDDGDAI</sequence>
<dbReference type="PANTHER" id="PTHR47217">
    <property type="entry name" value="GLOBIN-LIKE PROTEIN"/>
    <property type="match status" value="1"/>
</dbReference>
<dbReference type="eggNOG" id="KOG3378">
    <property type="taxonomic scope" value="Eukaryota"/>
</dbReference>
<dbReference type="PhylomeDB" id="B4JT49"/>
<comment type="similarity">
    <text evidence="6">Belongs to the globin family.</text>
</comment>
<protein>
    <submittedName>
        <fullName evidence="8">GH13816</fullName>
    </submittedName>
</protein>
<name>B4JT49_DROGR</name>
<feature type="domain" description="Globin" evidence="7">
    <location>
        <begin position="1"/>
        <end position="147"/>
    </location>
</feature>
<dbReference type="OMA" id="YEELGWP"/>
<dbReference type="InParanoid" id="B4JT49"/>
<reference evidence="8 9" key="1">
    <citation type="journal article" date="2007" name="Nature">
        <title>Evolution of genes and genomes on the Drosophila phylogeny.</title>
        <authorList>
            <consortium name="Drosophila 12 Genomes Consortium"/>
            <person name="Clark A.G."/>
            <person name="Eisen M.B."/>
            <person name="Smith D.R."/>
            <person name="Bergman C.M."/>
            <person name="Oliver B."/>
            <person name="Markow T.A."/>
            <person name="Kaufman T.C."/>
            <person name="Kellis M."/>
            <person name="Gelbart W."/>
            <person name="Iyer V.N."/>
            <person name="Pollard D.A."/>
            <person name="Sackton T.B."/>
            <person name="Larracuente A.M."/>
            <person name="Singh N.D."/>
            <person name="Abad J.P."/>
            <person name="Abt D.N."/>
            <person name="Adryan B."/>
            <person name="Aguade M."/>
            <person name="Akashi H."/>
            <person name="Anderson W.W."/>
            <person name="Aquadro C.F."/>
            <person name="Ardell D.H."/>
            <person name="Arguello R."/>
            <person name="Artieri C.G."/>
            <person name="Barbash D.A."/>
            <person name="Barker D."/>
            <person name="Barsanti P."/>
            <person name="Batterham P."/>
            <person name="Batzoglou S."/>
            <person name="Begun D."/>
            <person name="Bhutkar A."/>
            <person name="Blanco E."/>
            <person name="Bosak S.A."/>
            <person name="Bradley R.K."/>
            <person name="Brand A.D."/>
            <person name="Brent M.R."/>
            <person name="Brooks A.N."/>
            <person name="Brown R.H."/>
            <person name="Butlin R.K."/>
            <person name="Caggese C."/>
            <person name="Calvi B.R."/>
            <person name="Bernardo de Carvalho A."/>
            <person name="Caspi A."/>
            <person name="Castrezana S."/>
            <person name="Celniker S.E."/>
            <person name="Chang J.L."/>
            <person name="Chapple C."/>
            <person name="Chatterji S."/>
            <person name="Chinwalla A."/>
            <person name="Civetta A."/>
            <person name="Clifton S.W."/>
            <person name="Comeron J.M."/>
            <person name="Costello J.C."/>
            <person name="Coyne J.A."/>
            <person name="Daub J."/>
            <person name="David R.G."/>
            <person name="Delcher A.L."/>
            <person name="Delehaunty K."/>
            <person name="Do C.B."/>
            <person name="Ebling H."/>
            <person name="Edwards K."/>
            <person name="Eickbush T."/>
            <person name="Evans J.D."/>
            <person name="Filipski A."/>
            <person name="Findeiss S."/>
            <person name="Freyhult E."/>
            <person name="Fulton L."/>
            <person name="Fulton R."/>
            <person name="Garcia A.C."/>
            <person name="Gardiner A."/>
            <person name="Garfield D.A."/>
            <person name="Garvin B.E."/>
            <person name="Gibson G."/>
            <person name="Gilbert D."/>
            <person name="Gnerre S."/>
            <person name="Godfrey J."/>
            <person name="Good R."/>
            <person name="Gotea V."/>
            <person name="Gravely B."/>
            <person name="Greenberg A.J."/>
            <person name="Griffiths-Jones S."/>
            <person name="Gross S."/>
            <person name="Guigo R."/>
            <person name="Gustafson E.A."/>
            <person name="Haerty W."/>
            <person name="Hahn M.W."/>
            <person name="Halligan D.L."/>
            <person name="Halpern A.L."/>
            <person name="Halter G.M."/>
            <person name="Han M.V."/>
            <person name="Heger A."/>
            <person name="Hillier L."/>
            <person name="Hinrichs A.S."/>
            <person name="Holmes I."/>
            <person name="Hoskins R.A."/>
            <person name="Hubisz M.J."/>
            <person name="Hultmark D."/>
            <person name="Huntley M.A."/>
            <person name="Jaffe D.B."/>
            <person name="Jagadeeshan S."/>
            <person name="Jeck W.R."/>
            <person name="Johnson J."/>
            <person name="Jones C.D."/>
            <person name="Jordan W.C."/>
            <person name="Karpen G.H."/>
            <person name="Kataoka E."/>
            <person name="Keightley P.D."/>
            <person name="Kheradpour P."/>
            <person name="Kirkness E.F."/>
            <person name="Koerich L.B."/>
            <person name="Kristiansen K."/>
            <person name="Kudrna D."/>
            <person name="Kulathinal R.J."/>
            <person name="Kumar S."/>
            <person name="Kwok R."/>
            <person name="Lander E."/>
            <person name="Langley C.H."/>
            <person name="Lapoint R."/>
            <person name="Lazzaro B.P."/>
            <person name="Lee S.J."/>
            <person name="Levesque L."/>
            <person name="Li R."/>
            <person name="Lin C.F."/>
            <person name="Lin M.F."/>
            <person name="Lindblad-Toh K."/>
            <person name="Llopart A."/>
            <person name="Long M."/>
            <person name="Low L."/>
            <person name="Lozovsky E."/>
            <person name="Lu J."/>
            <person name="Luo M."/>
            <person name="Machado C.A."/>
            <person name="Makalowski W."/>
            <person name="Marzo M."/>
            <person name="Matsuda M."/>
            <person name="Matzkin L."/>
            <person name="McAllister B."/>
            <person name="McBride C.S."/>
            <person name="McKernan B."/>
            <person name="McKernan K."/>
            <person name="Mendez-Lago M."/>
            <person name="Minx P."/>
            <person name="Mollenhauer M.U."/>
            <person name="Montooth K."/>
            <person name="Mount S.M."/>
            <person name="Mu X."/>
            <person name="Myers E."/>
            <person name="Negre B."/>
            <person name="Newfeld S."/>
            <person name="Nielsen R."/>
            <person name="Noor M.A."/>
            <person name="O'Grady P."/>
            <person name="Pachter L."/>
            <person name="Papaceit M."/>
            <person name="Parisi M.J."/>
            <person name="Parisi M."/>
            <person name="Parts L."/>
            <person name="Pedersen J.S."/>
            <person name="Pesole G."/>
            <person name="Phillippy A.M."/>
            <person name="Ponting C.P."/>
            <person name="Pop M."/>
            <person name="Porcelli D."/>
            <person name="Powell J.R."/>
            <person name="Prohaska S."/>
            <person name="Pruitt K."/>
            <person name="Puig M."/>
            <person name="Quesneville H."/>
            <person name="Ram K.R."/>
            <person name="Rand D."/>
            <person name="Rasmussen M.D."/>
            <person name="Reed L.K."/>
            <person name="Reenan R."/>
            <person name="Reily A."/>
            <person name="Remington K.A."/>
            <person name="Rieger T.T."/>
            <person name="Ritchie M.G."/>
            <person name="Robin C."/>
            <person name="Rogers Y.H."/>
            <person name="Rohde C."/>
            <person name="Rozas J."/>
            <person name="Rubenfield M.J."/>
            <person name="Ruiz A."/>
            <person name="Russo S."/>
            <person name="Salzberg S.L."/>
            <person name="Sanchez-Gracia A."/>
            <person name="Saranga D.J."/>
            <person name="Sato H."/>
            <person name="Schaeffer S.W."/>
            <person name="Schatz M.C."/>
            <person name="Schlenke T."/>
            <person name="Schwartz R."/>
            <person name="Segarra C."/>
            <person name="Singh R.S."/>
            <person name="Sirot L."/>
            <person name="Sirota M."/>
            <person name="Sisneros N.B."/>
            <person name="Smith C.D."/>
            <person name="Smith T.F."/>
            <person name="Spieth J."/>
            <person name="Stage D.E."/>
            <person name="Stark A."/>
            <person name="Stephan W."/>
            <person name="Strausberg R.L."/>
            <person name="Strempel S."/>
            <person name="Sturgill D."/>
            <person name="Sutton G."/>
            <person name="Sutton G.G."/>
            <person name="Tao W."/>
            <person name="Teichmann S."/>
            <person name="Tobari Y.N."/>
            <person name="Tomimura Y."/>
            <person name="Tsolas J.M."/>
            <person name="Valente V.L."/>
            <person name="Venter E."/>
            <person name="Venter J.C."/>
            <person name="Vicario S."/>
            <person name="Vieira F.G."/>
            <person name="Vilella A.J."/>
            <person name="Villasante A."/>
            <person name="Walenz B."/>
            <person name="Wang J."/>
            <person name="Wasserman M."/>
            <person name="Watts T."/>
            <person name="Wilson D."/>
            <person name="Wilson R.K."/>
            <person name="Wing R.A."/>
            <person name="Wolfner M.F."/>
            <person name="Wong A."/>
            <person name="Wong G.K."/>
            <person name="Wu C.I."/>
            <person name="Wu G."/>
            <person name="Yamamoto D."/>
            <person name="Yang H.P."/>
            <person name="Yang S.P."/>
            <person name="Yorke J.A."/>
            <person name="Yoshida K."/>
            <person name="Zdobnov E."/>
            <person name="Zhang P."/>
            <person name="Zhang Y."/>
            <person name="Zimin A.V."/>
            <person name="Baldwin J."/>
            <person name="Abdouelleil A."/>
            <person name="Abdulkadir J."/>
            <person name="Abebe A."/>
            <person name="Abera B."/>
            <person name="Abreu J."/>
            <person name="Acer S.C."/>
            <person name="Aftuck L."/>
            <person name="Alexander A."/>
            <person name="An P."/>
            <person name="Anderson E."/>
            <person name="Anderson S."/>
            <person name="Arachi H."/>
            <person name="Azer M."/>
            <person name="Bachantsang P."/>
            <person name="Barry A."/>
            <person name="Bayul T."/>
            <person name="Berlin A."/>
            <person name="Bessette D."/>
            <person name="Bloom T."/>
            <person name="Blye J."/>
            <person name="Boguslavskiy L."/>
            <person name="Bonnet C."/>
            <person name="Boukhgalter B."/>
            <person name="Bourzgui I."/>
            <person name="Brown A."/>
            <person name="Cahill P."/>
            <person name="Channer S."/>
            <person name="Cheshatsang Y."/>
            <person name="Chuda L."/>
            <person name="Citroen M."/>
            <person name="Collymore A."/>
            <person name="Cooke P."/>
            <person name="Costello M."/>
            <person name="D'Aco K."/>
            <person name="Daza R."/>
            <person name="De Haan G."/>
            <person name="DeGray S."/>
            <person name="DeMaso C."/>
            <person name="Dhargay N."/>
            <person name="Dooley K."/>
            <person name="Dooley E."/>
            <person name="Doricent M."/>
            <person name="Dorje P."/>
            <person name="Dorjee K."/>
            <person name="Dupes A."/>
            <person name="Elong R."/>
            <person name="Falk J."/>
            <person name="Farina A."/>
            <person name="Faro S."/>
            <person name="Ferguson D."/>
            <person name="Fisher S."/>
            <person name="Foley C.D."/>
            <person name="Franke A."/>
            <person name="Friedrich D."/>
            <person name="Gadbois L."/>
            <person name="Gearin G."/>
            <person name="Gearin C.R."/>
            <person name="Giannoukos G."/>
            <person name="Goode T."/>
            <person name="Graham J."/>
            <person name="Grandbois E."/>
            <person name="Grewal S."/>
            <person name="Gyaltsen K."/>
            <person name="Hafez N."/>
            <person name="Hagos B."/>
            <person name="Hall J."/>
            <person name="Henson C."/>
            <person name="Hollinger A."/>
            <person name="Honan T."/>
            <person name="Huard M.D."/>
            <person name="Hughes L."/>
            <person name="Hurhula B."/>
            <person name="Husby M.E."/>
            <person name="Kamat A."/>
            <person name="Kanga B."/>
            <person name="Kashin S."/>
            <person name="Khazanovich D."/>
            <person name="Kisner P."/>
            <person name="Lance K."/>
            <person name="Lara M."/>
            <person name="Lee W."/>
            <person name="Lennon N."/>
            <person name="Letendre F."/>
            <person name="LeVine R."/>
            <person name="Lipovsky A."/>
            <person name="Liu X."/>
            <person name="Liu J."/>
            <person name="Liu S."/>
            <person name="Lokyitsang T."/>
            <person name="Lokyitsang Y."/>
            <person name="Lubonja R."/>
            <person name="Lui A."/>
            <person name="MacDonald P."/>
            <person name="Magnisalis V."/>
            <person name="Maru K."/>
            <person name="Matthews C."/>
            <person name="McCusker W."/>
            <person name="McDonough S."/>
            <person name="Mehta T."/>
            <person name="Meldrim J."/>
            <person name="Meneus L."/>
            <person name="Mihai O."/>
            <person name="Mihalev A."/>
            <person name="Mihova T."/>
            <person name="Mittelman R."/>
            <person name="Mlenga V."/>
            <person name="Montmayeur A."/>
            <person name="Mulrain L."/>
            <person name="Navidi A."/>
            <person name="Naylor J."/>
            <person name="Negash T."/>
            <person name="Nguyen T."/>
            <person name="Nguyen N."/>
            <person name="Nicol R."/>
            <person name="Norbu C."/>
            <person name="Norbu N."/>
            <person name="Novod N."/>
            <person name="O'Neill B."/>
            <person name="Osman S."/>
            <person name="Markiewicz E."/>
            <person name="Oyono O.L."/>
            <person name="Patti C."/>
            <person name="Phunkhang P."/>
            <person name="Pierre F."/>
            <person name="Priest M."/>
            <person name="Raghuraman S."/>
            <person name="Rege F."/>
            <person name="Reyes R."/>
            <person name="Rise C."/>
            <person name="Rogov P."/>
            <person name="Ross K."/>
            <person name="Ryan E."/>
            <person name="Settipalli S."/>
            <person name="Shea T."/>
            <person name="Sherpa N."/>
            <person name="Shi L."/>
            <person name="Shih D."/>
            <person name="Sparrow T."/>
            <person name="Spaulding J."/>
            <person name="Stalker J."/>
            <person name="Stange-Thomann N."/>
            <person name="Stavropoulos S."/>
            <person name="Stone C."/>
            <person name="Strader C."/>
            <person name="Tesfaye S."/>
            <person name="Thomson T."/>
            <person name="Thoulutsang Y."/>
            <person name="Thoulutsang D."/>
            <person name="Topham K."/>
            <person name="Topping I."/>
            <person name="Tsamla T."/>
            <person name="Vassiliev H."/>
            <person name="Vo A."/>
            <person name="Wangchuk T."/>
            <person name="Wangdi T."/>
            <person name="Weiand M."/>
            <person name="Wilkinson J."/>
            <person name="Wilson A."/>
            <person name="Yadav S."/>
            <person name="Young G."/>
            <person name="Yu Q."/>
            <person name="Zembek L."/>
            <person name="Zhong D."/>
            <person name="Zimmer A."/>
            <person name="Zwirko Z."/>
            <person name="Jaffe D.B."/>
            <person name="Alvarez P."/>
            <person name="Brockman W."/>
            <person name="Butler J."/>
            <person name="Chin C."/>
            <person name="Gnerre S."/>
            <person name="Grabherr M."/>
            <person name="Kleber M."/>
            <person name="Mauceli E."/>
            <person name="MacCallum I."/>
        </authorList>
    </citation>
    <scope>NUCLEOTIDE SEQUENCE [LARGE SCALE GENOMIC DNA]</scope>
    <source>
        <strain evidence="9">Tucson 15287-2541.00</strain>
    </source>
</reference>
<keyword evidence="5" id="KW-0408">Iron</keyword>
<dbReference type="InterPro" id="IPR009050">
    <property type="entry name" value="Globin-like_sf"/>
</dbReference>
<dbReference type="GO" id="GO:0019825">
    <property type="term" value="F:oxygen binding"/>
    <property type="evidence" value="ECO:0007669"/>
    <property type="project" value="EnsemblMetazoa"/>
</dbReference>
<dbReference type="InterPro" id="IPR044399">
    <property type="entry name" value="Mb-like_M"/>
</dbReference>
<dbReference type="PROSITE" id="PS01033">
    <property type="entry name" value="GLOBIN"/>
    <property type="match status" value="1"/>
</dbReference>
<dbReference type="STRING" id="7222.B4JT49"/>
<dbReference type="Gene3D" id="1.10.490.10">
    <property type="entry name" value="Globins"/>
    <property type="match status" value="1"/>
</dbReference>
<dbReference type="Pfam" id="PF00042">
    <property type="entry name" value="Globin"/>
    <property type="match status" value="1"/>
</dbReference>
<evidence type="ECO:0000313" key="8">
    <source>
        <dbReference type="EMBL" id="EDV94939.1"/>
    </source>
</evidence>
<dbReference type="InterPro" id="IPR000971">
    <property type="entry name" value="Globin"/>
</dbReference>
<organism evidence="9">
    <name type="scientific">Drosophila grimshawi</name>
    <name type="common">Hawaiian fruit fly</name>
    <name type="synonym">Idiomyia grimshawi</name>
    <dbReference type="NCBI Taxonomy" id="7222"/>
    <lineage>
        <taxon>Eukaryota</taxon>
        <taxon>Metazoa</taxon>
        <taxon>Ecdysozoa</taxon>
        <taxon>Arthropoda</taxon>
        <taxon>Hexapoda</taxon>
        <taxon>Insecta</taxon>
        <taxon>Pterygota</taxon>
        <taxon>Neoptera</taxon>
        <taxon>Endopterygota</taxon>
        <taxon>Diptera</taxon>
        <taxon>Brachycera</taxon>
        <taxon>Muscomorpha</taxon>
        <taxon>Ephydroidea</taxon>
        <taxon>Drosophilidae</taxon>
        <taxon>Drosophila</taxon>
        <taxon>Hawaiian Drosophila</taxon>
    </lineage>
</organism>
<evidence type="ECO:0000256" key="5">
    <source>
        <dbReference type="ARBA" id="ARBA00023004"/>
    </source>
</evidence>
<dbReference type="CDD" id="cd01040">
    <property type="entry name" value="Mb-like"/>
    <property type="match status" value="1"/>
</dbReference>
<evidence type="ECO:0000259" key="7">
    <source>
        <dbReference type="PROSITE" id="PS01033"/>
    </source>
</evidence>
<accession>B4JT49</accession>
<dbReference type="GO" id="GO:0020037">
    <property type="term" value="F:heme binding"/>
    <property type="evidence" value="ECO:0007669"/>
    <property type="project" value="InterPro"/>
</dbReference>
<dbReference type="HOGENOM" id="CLU_003827_13_1_1"/>
<evidence type="ECO:0000256" key="3">
    <source>
        <dbReference type="ARBA" id="ARBA00022621"/>
    </source>
</evidence>
<evidence type="ECO:0000256" key="6">
    <source>
        <dbReference type="RuleBase" id="RU000356"/>
    </source>
</evidence>
<dbReference type="GO" id="GO:0005344">
    <property type="term" value="F:oxygen carrier activity"/>
    <property type="evidence" value="ECO:0007669"/>
    <property type="project" value="UniProtKB-KW"/>
</dbReference>
<dbReference type="AlphaFoldDB" id="B4JT49"/>
<dbReference type="SUPFAM" id="SSF46458">
    <property type="entry name" value="Globin-like"/>
    <property type="match status" value="1"/>
</dbReference>
<keyword evidence="9" id="KW-1185">Reference proteome</keyword>
<keyword evidence="4" id="KW-0479">Metal-binding</keyword>
<dbReference type="PANTHER" id="PTHR47217:SF1">
    <property type="entry name" value="GLOBIN-LIKE PROTEIN"/>
    <property type="match status" value="1"/>
</dbReference>
<dbReference type="InterPro" id="IPR012292">
    <property type="entry name" value="Globin/Proto"/>
</dbReference>
<dbReference type="KEGG" id="dgr:6567337"/>
<evidence type="ECO:0000256" key="1">
    <source>
        <dbReference type="ARBA" id="ARBA00022448"/>
    </source>
</evidence>